<dbReference type="InterPro" id="IPR011051">
    <property type="entry name" value="RmlC_Cupin_sf"/>
</dbReference>
<evidence type="ECO:0000313" key="4">
    <source>
        <dbReference type="Proteomes" id="UP000317484"/>
    </source>
</evidence>
<evidence type="ECO:0000256" key="1">
    <source>
        <dbReference type="SAM" id="MobiDB-lite"/>
    </source>
</evidence>
<keyword evidence="4" id="KW-1185">Reference proteome</keyword>
<dbReference type="AlphaFoldDB" id="A0A521CMS0"/>
<reference evidence="3 4" key="1">
    <citation type="submission" date="2017-05" db="EMBL/GenBank/DDBJ databases">
        <authorList>
            <person name="Varghese N."/>
            <person name="Submissions S."/>
        </authorList>
    </citation>
    <scope>NUCLEOTIDE SEQUENCE [LARGE SCALE GENOMIC DNA]</scope>
    <source>
        <strain evidence="3 4">DSM 46834</strain>
    </source>
</reference>
<dbReference type="Gene3D" id="2.60.120.10">
    <property type="entry name" value="Jelly Rolls"/>
    <property type="match status" value="1"/>
</dbReference>
<organism evidence="3 4">
    <name type="scientific">Geodermatophilus aquaeductus</name>
    <dbReference type="NCBI Taxonomy" id="1564161"/>
    <lineage>
        <taxon>Bacteria</taxon>
        <taxon>Bacillati</taxon>
        <taxon>Actinomycetota</taxon>
        <taxon>Actinomycetes</taxon>
        <taxon>Geodermatophilales</taxon>
        <taxon>Geodermatophilaceae</taxon>
        <taxon>Geodermatophilus</taxon>
    </lineage>
</organism>
<proteinExistence type="predicted"/>
<evidence type="ECO:0000259" key="2">
    <source>
        <dbReference type="Pfam" id="PF07883"/>
    </source>
</evidence>
<feature type="region of interest" description="Disordered" evidence="1">
    <location>
        <begin position="1"/>
        <end position="23"/>
    </location>
</feature>
<evidence type="ECO:0000313" key="3">
    <source>
        <dbReference type="EMBL" id="SMO60747.1"/>
    </source>
</evidence>
<dbReference type="InterPro" id="IPR013096">
    <property type="entry name" value="Cupin_2"/>
</dbReference>
<sequence>MHADESRARATSPRRGQVFTNPVTGERAVVLTDPEGHPDRTLVAHLFVRPGGRVAAAHVHPGSSERFSVLSGRVGFQVGTETSVLGAGESQEVPPGTAHDWWQVGEEEAQVLVEVTPGDRFVRVVTTTFGLARDGRVDARGLPHLLQAAVTLRAYRDTVVFTSPPPRVQRVLFGGLAPLGRMLGRQPVYPEYLFSRDVVEPAPEALAMLDAHDRLRRGPADRTASPHG</sequence>
<gene>
    <name evidence="3" type="ORF">SAMN06273567_102499</name>
</gene>
<feature type="domain" description="Cupin type-2" evidence="2">
    <location>
        <begin position="48"/>
        <end position="113"/>
    </location>
</feature>
<dbReference type="EMBL" id="FXTJ01000002">
    <property type="protein sequence ID" value="SMO60747.1"/>
    <property type="molecule type" value="Genomic_DNA"/>
</dbReference>
<protein>
    <submittedName>
        <fullName evidence="3">Cupin domain-containing protein</fullName>
    </submittedName>
</protein>
<name>A0A521CMS0_9ACTN</name>
<dbReference type="Pfam" id="PF07883">
    <property type="entry name" value="Cupin_2"/>
    <property type="match status" value="1"/>
</dbReference>
<dbReference type="Proteomes" id="UP000317484">
    <property type="component" value="Unassembled WGS sequence"/>
</dbReference>
<accession>A0A521CMS0</accession>
<dbReference type="RefSeq" id="WP_142457684.1">
    <property type="nucleotide sequence ID" value="NZ_FXTJ01000002.1"/>
</dbReference>
<dbReference type="SUPFAM" id="SSF51182">
    <property type="entry name" value="RmlC-like cupins"/>
    <property type="match status" value="1"/>
</dbReference>
<dbReference type="InterPro" id="IPR014710">
    <property type="entry name" value="RmlC-like_jellyroll"/>
</dbReference>